<evidence type="ECO:0000256" key="1">
    <source>
        <dbReference type="ARBA" id="ARBA00004651"/>
    </source>
</evidence>
<comment type="caution">
    <text evidence="12">The sequence shown here is derived from an EMBL/GenBank/DDBJ whole genome shotgun (WGS) entry which is preliminary data.</text>
</comment>
<dbReference type="EMBL" id="SRMQ01000002">
    <property type="protein sequence ID" value="TGJ77205.1"/>
    <property type="molecule type" value="Genomic_DNA"/>
</dbReference>
<dbReference type="GO" id="GO:0005524">
    <property type="term" value="F:ATP binding"/>
    <property type="evidence" value="ECO:0007669"/>
    <property type="project" value="UniProtKB-KW"/>
</dbReference>
<evidence type="ECO:0000259" key="10">
    <source>
        <dbReference type="PROSITE" id="PS50893"/>
    </source>
</evidence>
<comment type="subcellular location">
    <subcellularLocation>
        <location evidence="1">Cell membrane</location>
        <topology evidence="1">Multi-pass membrane protein</topology>
    </subcellularLocation>
</comment>
<dbReference type="RefSeq" id="WP_135657521.1">
    <property type="nucleotide sequence ID" value="NZ_JAJUFJ010000015.1"/>
</dbReference>
<feature type="transmembrane region" description="Helical" evidence="9">
    <location>
        <begin position="155"/>
        <end position="178"/>
    </location>
</feature>
<gene>
    <name evidence="12" type="ORF">CAGA_05730</name>
</gene>
<feature type="transmembrane region" description="Helical" evidence="9">
    <location>
        <begin position="59"/>
        <end position="82"/>
    </location>
</feature>
<evidence type="ECO:0000256" key="7">
    <source>
        <dbReference type="ARBA" id="ARBA00022989"/>
    </source>
</evidence>
<keyword evidence="2" id="KW-0813">Transport</keyword>
<evidence type="ECO:0000256" key="3">
    <source>
        <dbReference type="ARBA" id="ARBA00022475"/>
    </source>
</evidence>
<keyword evidence="4 9" id="KW-0812">Transmembrane</keyword>
<feature type="transmembrane region" description="Helical" evidence="9">
    <location>
        <begin position="278"/>
        <end position="296"/>
    </location>
</feature>
<reference evidence="12 13" key="1">
    <citation type="submission" date="2019-04" db="EMBL/GenBank/DDBJ databases">
        <authorList>
            <person name="Poehlein A."/>
            <person name="Bengelsdorf F.R."/>
            <person name="Duerre P."/>
            <person name="Daniel R."/>
        </authorList>
    </citation>
    <scope>NUCLEOTIDE SEQUENCE [LARGE SCALE GENOMIC DNA]</scope>
    <source>
        <strain evidence="12 13">BS-1</strain>
    </source>
</reference>
<dbReference type="EC" id="3.6.3.-" evidence="12"/>
<sequence length="576" mass="64313">MTRLMKYCTPYITHFLTAIALLFGQAYCDLALPDYMSDIINDGIASGNTEEILRVGAKMLVVALLSTVCSVLVSLIAARVAAGVCRTLRLDLFEKIESFSNAEFDKFSTSSLITRTTNDITQVQTLIVMVIRMVFYAPILGTGGVIRALSKSRSMSWVIALAVCCLLLLVLFMFVFALPRFRIVQGLIDRLNRIVRENLEGMLVIRAFSTQRFEEQRFDKANLDLTDTNLFINRIMSFMMPTMMLIMNLITVLIIWVGSWQVSALRLQVGDMLAYMQYVMQIVVAFLMMAMMFIMIPRASVSADRIADVLETNPSIVNPENPKTPESCRGVVRFEHVSFRYPGAEEEVLHDIDFTASPGQTTAFIGSTGSGKSTVVNLLPRFYDPTDGRITLDGVDIREYDLHALRKQIGYIPQKGILFSGTIRSNLAYADPDTVTLEEISDAARIAQAMEFIETKPDGFETEIAQGGSNVSGGQKQRLSIARALVKKPQIYIFDDSFSALDFKTDAKLRAALREKTGWATILIVAQRISSIMYADQIIVLDNGRIAGKGTHRELMENCEVYREIALSQLSKEELA</sequence>
<dbReference type="SUPFAM" id="SSF52540">
    <property type="entry name" value="P-loop containing nucleoside triphosphate hydrolases"/>
    <property type="match status" value="1"/>
</dbReference>
<evidence type="ECO:0000256" key="4">
    <source>
        <dbReference type="ARBA" id="ARBA00022692"/>
    </source>
</evidence>
<keyword evidence="12" id="KW-0378">Hydrolase</keyword>
<dbReference type="PANTHER" id="PTHR43394:SF1">
    <property type="entry name" value="ATP-BINDING CASSETTE SUB-FAMILY B MEMBER 10, MITOCHONDRIAL"/>
    <property type="match status" value="1"/>
</dbReference>
<dbReference type="OrthoDB" id="9762778at2"/>
<dbReference type="CDD" id="cd18548">
    <property type="entry name" value="ABC_6TM_Tm287_like"/>
    <property type="match status" value="1"/>
</dbReference>
<dbReference type="Proteomes" id="UP000297714">
    <property type="component" value="Unassembled WGS sequence"/>
</dbReference>
<dbReference type="PROSITE" id="PS50929">
    <property type="entry name" value="ABC_TM1F"/>
    <property type="match status" value="1"/>
</dbReference>
<dbReference type="SMART" id="SM00382">
    <property type="entry name" value="AAA"/>
    <property type="match status" value="1"/>
</dbReference>
<name>A0A4Z0YCP3_9FIRM</name>
<organism evidence="12 13">
    <name type="scientific">Caproiciproducens galactitolivorans</name>
    <dbReference type="NCBI Taxonomy" id="642589"/>
    <lineage>
        <taxon>Bacteria</taxon>
        <taxon>Bacillati</taxon>
        <taxon>Bacillota</taxon>
        <taxon>Clostridia</taxon>
        <taxon>Eubacteriales</taxon>
        <taxon>Acutalibacteraceae</taxon>
        <taxon>Caproiciproducens</taxon>
    </lineage>
</organism>
<evidence type="ECO:0000256" key="8">
    <source>
        <dbReference type="ARBA" id="ARBA00023136"/>
    </source>
</evidence>
<dbReference type="InterPro" id="IPR011527">
    <property type="entry name" value="ABC1_TM_dom"/>
</dbReference>
<dbReference type="Pfam" id="PF00664">
    <property type="entry name" value="ABC_membrane"/>
    <property type="match status" value="1"/>
</dbReference>
<evidence type="ECO:0000256" key="6">
    <source>
        <dbReference type="ARBA" id="ARBA00022840"/>
    </source>
</evidence>
<keyword evidence="13" id="KW-1185">Reference proteome</keyword>
<evidence type="ECO:0000313" key="13">
    <source>
        <dbReference type="Proteomes" id="UP000297714"/>
    </source>
</evidence>
<evidence type="ECO:0000256" key="9">
    <source>
        <dbReference type="SAM" id="Phobius"/>
    </source>
</evidence>
<dbReference type="InterPro" id="IPR027417">
    <property type="entry name" value="P-loop_NTPase"/>
</dbReference>
<dbReference type="InterPro" id="IPR003593">
    <property type="entry name" value="AAA+_ATPase"/>
</dbReference>
<dbReference type="InterPro" id="IPR003439">
    <property type="entry name" value="ABC_transporter-like_ATP-bd"/>
</dbReference>
<dbReference type="PROSITE" id="PS00211">
    <property type="entry name" value="ABC_TRANSPORTER_1"/>
    <property type="match status" value="1"/>
</dbReference>
<keyword evidence="6 12" id="KW-0067">ATP-binding</keyword>
<dbReference type="AlphaFoldDB" id="A0A4Z0YCP3"/>
<dbReference type="Pfam" id="PF00005">
    <property type="entry name" value="ABC_tran"/>
    <property type="match status" value="1"/>
</dbReference>
<dbReference type="FunFam" id="3.40.50.300:FF:000221">
    <property type="entry name" value="Multidrug ABC transporter ATP-binding protein"/>
    <property type="match status" value="1"/>
</dbReference>
<dbReference type="InterPro" id="IPR039421">
    <property type="entry name" value="Type_1_exporter"/>
</dbReference>
<feature type="domain" description="ABC transmembrane type-1" evidence="11">
    <location>
        <begin position="16"/>
        <end position="298"/>
    </location>
</feature>
<keyword evidence="5" id="KW-0547">Nucleotide-binding</keyword>
<proteinExistence type="predicted"/>
<accession>A0A4Z0YCP3</accession>
<evidence type="ECO:0000256" key="2">
    <source>
        <dbReference type="ARBA" id="ARBA00022448"/>
    </source>
</evidence>
<dbReference type="Gene3D" id="1.20.1560.10">
    <property type="entry name" value="ABC transporter type 1, transmembrane domain"/>
    <property type="match status" value="1"/>
</dbReference>
<keyword evidence="3" id="KW-1003">Cell membrane</keyword>
<keyword evidence="7 9" id="KW-1133">Transmembrane helix</keyword>
<dbReference type="GO" id="GO:0016887">
    <property type="term" value="F:ATP hydrolysis activity"/>
    <property type="evidence" value="ECO:0007669"/>
    <property type="project" value="InterPro"/>
</dbReference>
<dbReference type="PANTHER" id="PTHR43394">
    <property type="entry name" value="ATP-DEPENDENT PERMEASE MDL1, MITOCHONDRIAL"/>
    <property type="match status" value="1"/>
</dbReference>
<evidence type="ECO:0000256" key="5">
    <source>
        <dbReference type="ARBA" id="ARBA00022741"/>
    </source>
</evidence>
<feature type="transmembrane region" description="Helical" evidence="9">
    <location>
        <begin position="125"/>
        <end position="149"/>
    </location>
</feature>
<dbReference type="SUPFAM" id="SSF90123">
    <property type="entry name" value="ABC transporter transmembrane region"/>
    <property type="match status" value="1"/>
</dbReference>
<dbReference type="GO" id="GO:0005886">
    <property type="term" value="C:plasma membrane"/>
    <property type="evidence" value="ECO:0007669"/>
    <property type="project" value="UniProtKB-SubCell"/>
</dbReference>
<dbReference type="Gene3D" id="3.40.50.300">
    <property type="entry name" value="P-loop containing nucleotide triphosphate hydrolases"/>
    <property type="match status" value="1"/>
</dbReference>
<feature type="transmembrane region" description="Helical" evidence="9">
    <location>
        <begin position="238"/>
        <end position="258"/>
    </location>
</feature>
<dbReference type="PROSITE" id="PS50893">
    <property type="entry name" value="ABC_TRANSPORTER_2"/>
    <property type="match status" value="1"/>
</dbReference>
<feature type="domain" description="ABC transporter" evidence="10">
    <location>
        <begin position="332"/>
        <end position="568"/>
    </location>
</feature>
<dbReference type="InterPro" id="IPR017871">
    <property type="entry name" value="ABC_transporter-like_CS"/>
</dbReference>
<protein>
    <submittedName>
        <fullName evidence="12">Putative multidrug export ATP-binding/permease protein</fullName>
        <ecNumber evidence="12">3.6.3.-</ecNumber>
    </submittedName>
</protein>
<dbReference type="GO" id="GO:0015421">
    <property type="term" value="F:ABC-type oligopeptide transporter activity"/>
    <property type="evidence" value="ECO:0007669"/>
    <property type="project" value="TreeGrafter"/>
</dbReference>
<evidence type="ECO:0000313" key="12">
    <source>
        <dbReference type="EMBL" id="TGJ77205.1"/>
    </source>
</evidence>
<evidence type="ECO:0000259" key="11">
    <source>
        <dbReference type="PROSITE" id="PS50929"/>
    </source>
</evidence>
<keyword evidence="8 9" id="KW-0472">Membrane</keyword>
<dbReference type="InterPro" id="IPR036640">
    <property type="entry name" value="ABC1_TM_sf"/>
</dbReference>